<dbReference type="RefSeq" id="XP_040695275.1">
    <property type="nucleotide sequence ID" value="XM_040832515.1"/>
</dbReference>
<dbReference type="InterPro" id="IPR036864">
    <property type="entry name" value="Zn2-C6_fun-type_DNA-bd_sf"/>
</dbReference>
<accession>A0A1L9S382</accession>
<evidence type="ECO:0000256" key="1">
    <source>
        <dbReference type="ARBA" id="ARBA00004123"/>
    </source>
</evidence>
<dbReference type="VEuPathDB" id="FungiDB:ASPWEDRAFT_23674"/>
<dbReference type="PANTHER" id="PTHR31001">
    <property type="entry name" value="UNCHARACTERIZED TRANSCRIPTIONAL REGULATORY PROTEIN"/>
    <property type="match status" value="1"/>
</dbReference>
<name>A0A1L9S382_ASPWE</name>
<dbReference type="InterPro" id="IPR050613">
    <property type="entry name" value="Sec_Metabolite_Reg"/>
</dbReference>
<gene>
    <name evidence="8" type="ORF">ASPWEDRAFT_23674</name>
</gene>
<dbReference type="Gene3D" id="4.10.240.10">
    <property type="entry name" value="Zn(2)-C6 fungal-type DNA-binding domain"/>
    <property type="match status" value="1"/>
</dbReference>
<dbReference type="InterPro" id="IPR007219">
    <property type="entry name" value="XnlR_reg_dom"/>
</dbReference>
<dbReference type="GO" id="GO:0008270">
    <property type="term" value="F:zinc ion binding"/>
    <property type="evidence" value="ECO:0007669"/>
    <property type="project" value="InterPro"/>
</dbReference>
<dbReference type="CDD" id="cd12148">
    <property type="entry name" value="fungal_TF_MHR"/>
    <property type="match status" value="1"/>
</dbReference>
<evidence type="ECO:0000256" key="3">
    <source>
        <dbReference type="ARBA" id="ARBA00023015"/>
    </source>
</evidence>
<proteinExistence type="predicted"/>
<dbReference type="Pfam" id="PF04082">
    <property type="entry name" value="Fungal_trans"/>
    <property type="match status" value="1"/>
</dbReference>
<dbReference type="SUPFAM" id="SSF57701">
    <property type="entry name" value="Zn2/Cys6 DNA-binding domain"/>
    <property type="match status" value="1"/>
</dbReference>
<dbReference type="GO" id="GO:0000981">
    <property type="term" value="F:DNA-binding transcription factor activity, RNA polymerase II-specific"/>
    <property type="evidence" value="ECO:0007669"/>
    <property type="project" value="InterPro"/>
</dbReference>
<dbReference type="InterPro" id="IPR001138">
    <property type="entry name" value="Zn2Cys6_DnaBD"/>
</dbReference>
<reference evidence="9" key="1">
    <citation type="journal article" date="2017" name="Genome Biol.">
        <title>Comparative genomics reveals high biological diversity and specific adaptations in the industrially and medically important fungal genus Aspergillus.</title>
        <authorList>
            <person name="de Vries R.P."/>
            <person name="Riley R."/>
            <person name="Wiebenga A."/>
            <person name="Aguilar-Osorio G."/>
            <person name="Amillis S."/>
            <person name="Uchima C.A."/>
            <person name="Anderluh G."/>
            <person name="Asadollahi M."/>
            <person name="Askin M."/>
            <person name="Barry K."/>
            <person name="Battaglia E."/>
            <person name="Bayram O."/>
            <person name="Benocci T."/>
            <person name="Braus-Stromeyer S.A."/>
            <person name="Caldana C."/>
            <person name="Canovas D."/>
            <person name="Cerqueira G.C."/>
            <person name="Chen F."/>
            <person name="Chen W."/>
            <person name="Choi C."/>
            <person name="Clum A."/>
            <person name="Dos Santos R.A."/>
            <person name="Damasio A.R."/>
            <person name="Diallinas G."/>
            <person name="Emri T."/>
            <person name="Fekete E."/>
            <person name="Flipphi M."/>
            <person name="Freyberg S."/>
            <person name="Gallo A."/>
            <person name="Gournas C."/>
            <person name="Habgood R."/>
            <person name="Hainaut M."/>
            <person name="Harispe M.L."/>
            <person name="Henrissat B."/>
            <person name="Hilden K.S."/>
            <person name="Hope R."/>
            <person name="Hossain A."/>
            <person name="Karabika E."/>
            <person name="Karaffa L."/>
            <person name="Karanyi Z."/>
            <person name="Krasevec N."/>
            <person name="Kuo A."/>
            <person name="Kusch H."/>
            <person name="LaButti K."/>
            <person name="Lagendijk E.L."/>
            <person name="Lapidus A."/>
            <person name="Levasseur A."/>
            <person name="Lindquist E."/>
            <person name="Lipzen A."/>
            <person name="Logrieco A.F."/>
            <person name="MacCabe A."/>
            <person name="Maekelae M.R."/>
            <person name="Malavazi I."/>
            <person name="Melin P."/>
            <person name="Meyer V."/>
            <person name="Mielnichuk N."/>
            <person name="Miskei M."/>
            <person name="Molnar A.P."/>
            <person name="Mule G."/>
            <person name="Ngan C.Y."/>
            <person name="Orejas M."/>
            <person name="Orosz E."/>
            <person name="Ouedraogo J.P."/>
            <person name="Overkamp K.M."/>
            <person name="Park H.-S."/>
            <person name="Perrone G."/>
            <person name="Piumi F."/>
            <person name="Punt P.J."/>
            <person name="Ram A.F."/>
            <person name="Ramon A."/>
            <person name="Rauscher S."/>
            <person name="Record E."/>
            <person name="Riano-Pachon D.M."/>
            <person name="Robert V."/>
            <person name="Roehrig J."/>
            <person name="Ruller R."/>
            <person name="Salamov A."/>
            <person name="Salih N.S."/>
            <person name="Samson R.A."/>
            <person name="Sandor E."/>
            <person name="Sanguinetti M."/>
            <person name="Schuetze T."/>
            <person name="Sepcic K."/>
            <person name="Shelest E."/>
            <person name="Sherlock G."/>
            <person name="Sophianopoulou V."/>
            <person name="Squina F.M."/>
            <person name="Sun H."/>
            <person name="Susca A."/>
            <person name="Todd R.B."/>
            <person name="Tsang A."/>
            <person name="Unkles S.E."/>
            <person name="van de Wiele N."/>
            <person name="van Rossen-Uffink D."/>
            <person name="Oliveira J.V."/>
            <person name="Vesth T.C."/>
            <person name="Visser J."/>
            <person name="Yu J.-H."/>
            <person name="Zhou M."/>
            <person name="Andersen M.R."/>
            <person name="Archer D.B."/>
            <person name="Baker S.E."/>
            <person name="Benoit I."/>
            <person name="Brakhage A.A."/>
            <person name="Braus G.H."/>
            <person name="Fischer R."/>
            <person name="Frisvad J.C."/>
            <person name="Goldman G.H."/>
            <person name="Houbraken J."/>
            <person name="Oakley B."/>
            <person name="Pocsi I."/>
            <person name="Scazzocchio C."/>
            <person name="Seiboth B."/>
            <person name="vanKuyk P.A."/>
            <person name="Wortman J."/>
            <person name="Dyer P.S."/>
            <person name="Grigoriev I.V."/>
        </authorList>
    </citation>
    <scope>NUCLEOTIDE SEQUENCE [LARGE SCALE GENOMIC DNA]</scope>
    <source>
        <strain evidence="9">DTO 134E9</strain>
    </source>
</reference>
<dbReference type="GO" id="GO:0003677">
    <property type="term" value="F:DNA binding"/>
    <property type="evidence" value="ECO:0007669"/>
    <property type="project" value="UniProtKB-KW"/>
</dbReference>
<dbReference type="PROSITE" id="PS00463">
    <property type="entry name" value="ZN2_CY6_FUNGAL_1"/>
    <property type="match status" value="1"/>
</dbReference>
<keyword evidence="9" id="KW-1185">Reference proteome</keyword>
<dbReference type="Proteomes" id="UP000184383">
    <property type="component" value="Unassembled WGS sequence"/>
</dbReference>
<evidence type="ECO:0000256" key="6">
    <source>
        <dbReference type="ARBA" id="ARBA00023242"/>
    </source>
</evidence>
<keyword evidence="6" id="KW-0539">Nucleus</keyword>
<organism evidence="8 9">
    <name type="scientific">Aspergillus wentii DTO 134E9</name>
    <dbReference type="NCBI Taxonomy" id="1073089"/>
    <lineage>
        <taxon>Eukaryota</taxon>
        <taxon>Fungi</taxon>
        <taxon>Dikarya</taxon>
        <taxon>Ascomycota</taxon>
        <taxon>Pezizomycotina</taxon>
        <taxon>Eurotiomycetes</taxon>
        <taxon>Eurotiomycetidae</taxon>
        <taxon>Eurotiales</taxon>
        <taxon>Aspergillaceae</taxon>
        <taxon>Aspergillus</taxon>
        <taxon>Aspergillus subgen. Cremei</taxon>
    </lineage>
</organism>
<keyword evidence="5" id="KW-0804">Transcription</keyword>
<keyword evidence="2" id="KW-0479">Metal-binding</keyword>
<protein>
    <recommendedName>
        <fullName evidence="7">Zn(2)-C6 fungal-type domain-containing protein</fullName>
    </recommendedName>
</protein>
<evidence type="ECO:0000256" key="5">
    <source>
        <dbReference type="ARBA" id="ARBA00023163"/>
    </source>
</evidence>
<dbReference type="GeneID" id="63748363"/>
<dbReference type="AlphaFoldDB" id="A0A1L9S382"/>
<dbReference type="PROSITE" id="PS50048">
    <property type="entry name" value="ZN2_CY6_FUNGAL_2"/>
    <property type="match status" value="1"/>
</dbReference>
<keyword evidence="3" id="KW-0805">Transcription regulation</keyword>
<dbReference type="OrthoDB" id="4898680at2759"/>
<dbReference type="GO" id="GO:0005634">
    <property type="term" value="C:nucleus"/>
    <property type="evidence" value="ECO:0007669"/>
    <property type="project" value="UniProtKB-SubCell"/>
</dbReference>
<feature type="domain" description="Zn(2)-C6 fungal-type" evidence="7">
    <location>
        <begin position="16"/>
        <end position="46"/>
    </location>
</feature>
<dbReference type="GO" id="GO:0006351">
    <property type="term" value="P:DNA-templated transcription"/>
    <property type="evidence" value="ECO:0007669"/>
    <property type="project" value="InterPro"/>
</dbReference>
<evidence type="ECO:0000256" key="2">
    <source>
        <dbReference type="ARBA" id="ARBA00022723"/>
    </source>
</evidence>
<dbReference type="Pfam" id="PF00172">
    <property type="entry name" value="Zn_clus"/>
    <property type="match status" value="1"/>
</dbReference>
<comment type="subcellular location">
    <subcellularLocation>
        <location evidence="1">Nucleus</location>
    </subcellularLocation>
</comment>
<sequence>MPDSSNPLRRNGRQPSCETCRQHKVKCDHAVPKCNRCVQKGAVCIYKTAPMTSKFRIARVTSESIAKPRTTSKISSNAAGYTAWPRQKQTIMIDSSPLDNPGFLGPTSYQALINEKDQPRAGGMTEVSRTALTIEARKLDLGLQAASFLVTHFALLKSLVRRVYNIGRMSIIPESLMLAAVEHLADIFNGQSVDNEITCVPTVVRIFENSYQPMPIAQSTTFEEFCHLITGDNVRWETIGNVLVMASVCLVQIAEPEVQGYAKGELCAQMLEITDHVLLLCNELPLVNELMVCLKYNQMLLASQRWGHSSRWLCSSFGELSSCIFVNGMHQMGNPERQYPNFINQWRRRCFAMVYTMDKIFATIIGRPPFLNRHYCILDLPEDLSNEMNDHNFSSTFRSSHSPSVSYIHLRFLLSIIREEILELHLGTNKTNIPARASQIIEKLQSMWDYCPQHMKYSPDMWHGHLPCQDIWILFSLYLEYQYSLFLTHRLTAQDPLHAPRNNDLAHVAKEILSTILVLNDQRERLRTIRNNFSGVLLPFGLPTAQVLIAELFHQPSTFPIPAKQLPRSETIRELTLFVSCLGWATTPGTGHFEFGQTVQAKLTKLVDQLIEQSSSTPMEGDAGLQRNDVFLDSTFNLNSFVDWDAGGLVDPRFDFFYGSVL</sequence>
<dbReference type="STRING" id="1073089.A0A1L9S382"/>
<dbReference type="CDD" id="cd00067">
    <property type="entry name" value="GAL4"/>
    <property type="match status" value="1"/>
</dbReference>
<dbReference type="SMART" id="SM00066">
    <property type="entry name" value="GAL4"/>
    <property type="match status" value="1"/>
</dbReference>
<dbReference type="EMBL" id="KV878209">
    <property type="protein sequence ID" value="OJJ41599.1"/>
    <property type="molecule type" value="Genomic_DNA"/>
</dbReference>
<dbReference type="PANTHER" id="PTHR31001:SF40">
    <property type="entry name" value="ZN(II)2CYS6 TRANSCRIPTION FACTOR (EUROFUNG)"/>
    <property type="match status" value="1"/>
</dbReference>
<evidence type="ECO:0000313" key="9">
    <source>
        <dbReference type="Proteomes" id="UP000184383"/>
    </source>
</evidence>
<evidence type="ECO:0000259" key="7">
    <source>
        <dbReference type="PROSITE" id="PS50048"/>
    </source>
</evidence>
<evidence type="ECO:0000313" key="8">
    <source>
        <dbReference type="EMBL" id="OJJ41599.1"/>
    </source>
</evidence>
<evidence type="ECO:0000256" key="4">
    <source>
        <dbReference type="ARBA" id="ARBA00023125"/>
    </source>
</evidence>
<keyword evidence="4" id="KW-0238">DNA-binding</keyword>